<dbReference type="Gene3D" id="1.10.8.10">
    <property type="entry name" value="DNA helicase RuvA subunit, C-terminal domain"/>
    <property type="match status" value="1"/>
</dbReference>
<dbReference type="GO" id="GO:0036435">
    <property type="term" value="F:K48-linked polyubiquitin modification-dependent protein binding"/>
    <property type="evidence" value="ECO:0007669"/>
    <property type="project" value="TreeGrafter"/>
</dbReference>
<feature type="compositionally biased region" description="Basic and acidic residues" evidence="6">
    <location>
        <begin position="1118"/>
        <end position="1129"/>
    </location>
</feature>
<feature type="compositionally biased region" description="Polar residues" evidence="6">
    <location>
        <begin position="1130"/>
        <end position="1142"/>
    </location>
</feature>
<feature type="compositionally biased region" description="Low complexity" evidence="6">
    <location>
        <begin position="1841"/>
        <end position="1854"/>
    </location>
</feature>
<feature type="compositionally biased region" description="Basic and acidic residues" evidence="6">
    <location>
        <begin position="209"/>
        <end position="218"/>
    </location>
</feature>
<accession>A0A8X6GNN5</accession>
<feature type="compositionally biased region" description="Low complexity" evidence="6">
    <location>
        <begin position="435"/>
        <end position="456"/>
    </location>
</feature>
<feature type="region of interest" description="Disordered" evidence="6">
    <location>
        <begin position="420"/>
        <end position="547"/>
    </location>
</feature>
<keyword evidence="5" id="KW-0175">Coiled coil</keyword>
<feature type="compositionally biased region" description="Polar residues" evidence="6">
    <location>
        <begin position="1498"/>
        <end position="1511"/>
    </location>
</feature>
<feature type="region of interest" description="Disordered" evidence="6">
    <location>
        <begin position="1036"/>
        <end position="1103"/>
    </location>
</feature>
<dbReference type="GO" id="GO:0008270">
    <property type="term" value="F:zinc ion binding"/>
    <property type="evidence" value="ECO:0007669"/>
    <property type="project" value="UniProtKB-KW"/>
</dbReference>
<dbReference type="PROSITE" id="PS50089">
    <property type="entry name" value="ZF_RING_2"/>
    <property type="match status" value="1"/>
</dbReference>
<feature type="compositionally biased region" description="Basic and acidic residues" evidence="6">
    <location>
        <begin position="1229"/>
        <end position="1261"/>
    </location>
</feature>
<feature type="compositionally biased region" description="Basic and acidic residues" evidence="6">
    <location>
        <begin position="275"/>
        <end position="287"/>
    </location>
</feature>
<dbReference type="PANTHER" id="PTHR16004:SF2">
    <property type="entry name" value="E3 UBIQUITIN-PROTEIN LIGASE LUBEL"/>
    <property type="match status" value="1"/>
</dbReference>
<feature type="compositionally biased region" description="Basic and acidic residues" evidence="6">
    <location>
        <begin position="1577"/>
        <end position="1599"/>
    </location>
</feature>
<feature type="compositionally biased region" description="Basic and acidic residues" evidence="6">
    <location>
        <begin position="378"/>
        <end position="393"/>
    </location>
</feature>
<protein>
    <submittedName>
        <fullName evidence="8">E3 ubiquitin-protein ligase RNF31</fullName>
    </submittedName>
</protein>
<dbReference type="PROSITE" id="PS01358">
    <property type="entry name" value="ZF_RANBP2_1"/>
    <property type="match status" value="1"/>
</dbReference>
<feature type="non-terminal residue" evidence="8">
    <location>
        <position position="1"/>
    </location>
</feature>
<feature type="compositionally biased region" description="Low complexity" evidence="6">
    <location>
        <begin position="2014"/>
        <end position="2025"/>
    </location>
</feature>
<feature type="compositionally biased region" description="Basic and acidic residues" evidence="6">
    <location>
        <begin position="1204"/>
        <end position="1221"/>
    </location>
</feature>
<dbReference type="Proteomes" id="UP000887116">
    <property type="component" value="Unassembled WGS sequence"/>
</dbReference>
<feature type="compositionally biased region" description="Basic and acidic residues" evidence="6">
    <location>
        <begin position="1607"/>
        <end position="1617"/>
    </location>
</feature>
<evidence type="ECO:0000256" key="6">
    <source>
        <dbReference type="SAM" id="MobiDB-lite"/>
    </source>
</evidence>
<gene>
    <name evidence="8" type="primary">Rnf31_1</name>
    <name evidence="8" type="ORF">TNCT_39981</name>
</gene>
<feature type="compositionally biased region" description="Low complexity" evidence="6">
    <location>
        <begin position="1922"/>
        <end position="1933"/>
    </location>
</feature>
<feature type="compositionally biased region" description="Pro residues" evidence="6">
    <location>
        <begin position="130"/>
        <end position="140"/>
    </location>
</feature>
<organism evidence="8 9">
    <name type="scientific">Trichonephila clavata</name>
    <name type="common">Joro spider</name>
    <name type="synonym">Nephila clavata</name>
    <dbReference type="NCBI Taxonomy" id="2740835"/>
    <lineage>
        <taxon>Eukaryota</taxon>
        <taxon>Metazoa</taxon>
        <taxon>Ecdysozoa</taxon>
        <taxon>Arthropoda</taxon>
        <taxon>Chelicerata</taxon>
        <taxon>Arachnida</taxon>
        <taxon>Araneae</taxon>
        <taxon>Araneomorphae</taxon>
        <taxon>Entelegynae</taxon>
        <taxon>Araneoidea</taxon>
        <taxon>Nephilidae</taxon>
        <taxon>Trichonephila</taxon>
    </lineage>
</organism>
<dbReference type="InterPro" id="IPR032065">
    <property type="entry name" value="RNF31-UBA"/>
</dbReference>
<feature type="compositionally biased region" description="Polar residues" evidence="6">
    <location>
        <begin position="1890"/>
        <end position="1905"/>
    </location>
</feature>
<sequence length="2316" mass="256572">MHQSASATDLQSLPGMDGHPGMPPMHYPHYPMNPQMPPHYPYPMYPPHYPNYPQYFGNSFANLSSQPTTTDGDFSDQSEASSRHHSSKKYPFRKRAKRSQSVMIDRMQYPGQFYPFGPFPPGYGPGPWGAPFPMEAPPSPASSVRSLNRVGRTRRRKKLTSEDDDEEFSMSSSPMSRPKSSSSERPLPAQKSTSKAPRSTSSEEEDSDMGNKRDSSRNRKDRTLRRESDPRRLPSPVPKSPQITHKKTSKLKDRETIKHAEAAELQASLNNMEGRSSRDSNKSRYSDAEEIPGSPARRSSRDSNIDQTEQGESASVWTPNSSWQCKHCTFINPAGNRICQVCCKTATVEEITFVSSRPASASSRKQSLESSEMSSSSPEKRMEEEQNARKDTQDMAVLNSALDEAEKEISRGLEELMKLKEEFTPVKSKEKEHQPSTSKPPSVPESSSSKPVYKSTGKMRTSILDKIIPPNKVSTTSTSTSTETQTGPNSKSDRILEARRPSTSSTTSDAYNSPIAQSPQLERMEMSSNRQSGAISKSGVRKDSSCQTQTDDLMDFYERKKAEEEAMLANSGFGYRYGDRMDMVNSPTQGMFDRGYGMMQRSHSRASLFTGRLNDFGPMDYGFGQRPMYRSVSRSSLTGDYPEGRLSEFHNLRKPDYYLSMEELVERRRQDSIRAQGLELVRMIREAEQQGFTADDIQVALTNCGKQNPLEWLQENWKIMVENVINLSTSYANDKKENDIGTVSENEAREALRLHKGHIWASVTECVETRQRKFLELKARGKFSSKEITDALTSSQGDVEMAYAKLTKSTSKPFLMRIWGAGEGAQNKDGAIPKQTEPIRNHIETYSKDVPDIDDVQSDELWDEEEEDVEWDEDYDEQEDEEEHDDIDLQTCRDDVYIPTDVTTPDSDRSDYLDAFGSNANTLERNVSSPGSDTFFVIPDTKETRKSNGLLSKLAALRKDNKDSKQSNTKFYDEETGALSDRQSYVEDEEQQKTYNPISMIKNTISAIRDSVNGTSKSEKKVPCTSPEKRTIIVSGQIAHESLNGDNKQKTERPSVTKPVTEDFSSEPDNFTKQSGTRPKQTVTKETLSSNEKDDKVNVKQETQLKPVEFQSISKFEHSEPNLKVEQKSSTKNVVRNKSPSSEIIKTTNSELDELNVKAEQKNSVKNVSRDKSPSSETTKTIIRDVVDDNIKNTPSAEGNELNLKTEQKSSIKNVVKDKSPSSETTKTTVRDVIGDKLLKAETSSETKLEISRAENAEAGKKSPSLKNPEGISINKAVDKHQSLPSPDKQHTKTNHTKNQELLMIDSEEDKNSSDLPEHPPVFSSVKSNDKSLVKNKEHNKQDKKELTSSTKVIKTAAMENIPNSEVKVNENSKKDSSIKLGEVNNGNLVREVKEASNNSSNVTISENKSKSSSINDNTSNMKDYHEVSSTAKTETTEKDNQSNELPVIGNLQSQLASNVEKKSTESQVIQTEQSKSPSLKKSIGQNLEETNKRSLHTNDTSKTGIDTNISKEPIEASGTTQNLTSSKAVTEIAEESEDSTVLKTSPEHELLNVGAESPYETDKNKLSSVESAISPSKERKTPLKEINDSSKSKPDTVNETKISSDNAEKNVSESKQSDANIETPKDKKSEIVAGPSESNKKIDVPILNYSGAEKLPVSGETHDSAISNDLSMKKYDVITKSLNDGSNINNSSTKSMNIRKSISESTDTDSNETSKPNVDLVQTDNATTDKITSTTSNLSDLEASINSSENANSSKEIENNASAVGKKQSPLSSEAVSAKKEQDSTGKIREPVQNIPQEIKTAPEILEPDHISKNEKLPLDRTANDIKVFESTSATSNIPVEVLSSSEHSSTVSKVKELSNLETQSVPKPEASSFSSPGTSGTPPAETALSSSLNKTNLETSAATSELKIAETLDPSTNRAVPSDVVNVSSSDAELKRPKVSESSVTEVTNSSLLFEKGENLAVDKSISSTNNAVAIPSTNEIEQGSSKTSVTVGVVETESGATSLTEVTEQASTSNTTPQPNTTLASNLRSETASKKHSRVTFQDEKEATNVSTEDISSRLSDSKTSESHPAPSSSKSETASDSEASSDDSDPGEEIELPESVRKGSLTYPSPVEALRSRFEGLAEDNHSGVIRPQSPYRRMSFRSTKAAIALERTRDSSVEKPWYQSKTTTEQKKAPPKRSIKQQLEVDRKVRTMVADRKVRTYRKAEIVVQLIDMNFEEEEAIQAANECSTLEQAISFLQQECLLCAGHFPVSHMVSMVHCPHKACRECIRAYFTVQIRDRNIMELLCPFCNEPDIFDEDIAQDYFNHLDIMA</sequence>
<feature type="domain" description="RING-type" evidence="7">
    <location>
        <begin position="2246"/>
        <end position="2295"/>
    </location>
</feature>
<feature type="compositionally biased region" description="Polar residues" evidence="6">
    <location>
        <begin position="1"/>
        <end position="11"/>
    </location>
</feature>
<feature type="compositionally biased region" description="Polar residues" evidence="6">
    <location>
        <begin position="305"/>
        <end position="320"/>
    </location>
</feature>
<feature type="region of interest" description="Disordered" evidence="6">
    <location>
        <begin position="355"/>
        <end position="403"/>
    </location>
</feature>
<dbReference type="InterPro" id="IPR026254">
    <property type="entry name" value="RNF31-like"/>
</dbReference>
<feature type="region of interest" description="Disordered" evidence="6">
    <location>
        <begin position="1161"/>
        <end position="1352"/>
    </location>
</feature>
<feature type="region of interest" description="Disordered" evidence="6">
    <location>
        <begin position="60"/>
        <end position="100"/>
    </location>
</feature>
<feature type="region of interest" description="Disordered" evidence="6">
    <location>
        <begin position="1979"/>
        <end position="2112"/>
    </location>
</feature>
<feature type="compositionally biased region" description="Low complexity" evidence="6">
    <location>
        <begin position="1870"/>
        <end position="1889"/>
    </location>
</feature>
<evidence type="ECO:0000313" key="9">
    <source>
        <dbReference type="Proteomes" id="UP000887116"/>
    </source>
</evidence>
<dbReference type="GO" id="GO:0071797">
    <property type="term" value="C:LUBAC complex"/>
    <property type="evidence" value="ECO:0007669"/>
    <property type="project" value="InterPro"/>
</dbReference>
<dbReference type="InterPro" id="IPR001876">
    <property type="entry name" value="Znf_RanBP2"/>
</dbReference>
<feature type="region of interest" description="Disordered" evidence="6">
    <location>
        <begin position="1118"/>
        <end position="1142"/>
    </location>
</feature>
<keyword evidence="9" id="KW-1185">Reference proteome</keyword>
<feature type="coiled-coil region" evidence="5">
    <location>
        <begin position="2218"/>
        <end position="2245"/>
    </location>
</feature>
<comment type="caution">
    <text evidence="8">The sequence shown here is derived from an EMBL/GenBank/DDBJ whole genome shotgun (WGS) entry which is preliminary data.</text>
</comment>
<evidence type="ECO:0000256" key="4">
    <source>
        <dbReference type="PROSITE-ProRule" id="PRU00175"/>
    </source>
</evidence>
<feature type="compositionally biased region" description="Low complexity" evidence="6">
    <location>
        <begin position="1743"/>
        <end position="1764"/>
    </location>
</feature>
<dbReference type="Gene3D" id="3.30.40.10">
    <property type="entry name" value="Zinc/RING finger domain, C3HC4 (zinc finger)"/>
    <property type="match status" value="1"/>
</dbReference>
<feature type="compositionally biased region" description="Polar residues" evidence="6">
    <location>
        <begin position="1192"/>
        <end position="1203"/>
    </location>
</feature>
<feature type="compositionally biased region" description="Basic and acidic residues" evidence="6">
    <location>
        <begin position="1778"/>
        <end position="1791"/>
    </location>
</feature>
<feature type="compositionally biased region" description="Basic and acidic residues" evidence="6">
    <location>
        <begin position="1808"/>
        <end position="1817"/>
    </location>
</feature>
<evidence type="ECO:0000256" key="5">
    <source>
        <dbReference type="SAM" id="Coils"/>
    </source>
</evidence>
<feature type="compositionally biased region" description="Low complexity" evidence="6">
    <location>
        <begin position="474"/>
        <end position="486"/>
    </location>
</feature>
<feature type="compositionally biased region" description="Low complexity" evidence="6">
    <location>
        <begin position="2070"/>
        <end position="2086"/>
    </location>
</feature>
<proteinExistence type="predicted"/>
<dbReference type="SUPFAM" id="SSF57850">
    <property type="entry name" value="RING/U-box"/>
    <property type="match status" value="1"/>
</dbReference>
<feature type="region of interest" description="Disordered" evidence="6">
    <location>
        <begin position="1393"/>
        <end position="1646"/>
    </location>
</feature>
<dbReference type="EMBL" id="BMAO01013106">
    <property type="protein sequence ID" value="GFQ86323.1"/>
    <property type="molecule type" value="Genomic_DNA"/>
</dbReference>
<feature type="region of interest" description="Disordered" evidence="6">
    <location>
        <begin position="1"/>
        <end position="21"/>
    </location>
</feature>
<evidence type="ECO:0000256" key="2">
    <source>
        <dbReference type="ARBA" id="ARBA00022771"/>
    </source>
</evidence>
<dbReference type="Pfam" id="PF16678">
    <property type="entry name" value="UBA_HOIP"/>
    <property type="match status" value="1"/>
</dbReference>
<feature type="compositionally biased region" description="Basic and acidic residues" evidence="6">
    <location>
        <begin position="250"/>
        <end position="262"/>
    </location>
</feature>
<feature type="region of interest" description="Disordered" evidence="6">
    <location>
        <begin position="860"/>
        <end position="885"/>
    </location>
</feature>
<feature type="compositionally biased region" description="Basic residues" evidence="6">
    <location>
        <begin position="83"/>
        <end position="98"/>
    </location>
</feature>
<feature type="compositionally biased region" description="Polar residues" evidence="6">
    <location>
        <begin position="501"/>
        <end position="535"/>
    </location>
</feature>
<dbReference type="PANTHER" id="PTHR16004">
    <property type="entry name" value="RING FINGER PROTEIN 31-RELATED"/>
    <property type="match status" value="1"/>
</dbReference>
<dbReference type="InterPro" id="IPR013083">
    <property type="entry name" value="Znf_RING/FYVE/PHD"/>
</dbReference>
<feature type="compositionally biased region" description="Low complexity" evidence="6">
    <location>
        <begin position="1986"/>
        <end position="2004"/>
    </location>
</feature>
<feature type="compositionally biased region" description="Low complexity" evidence="6">
    <location>
        <begin position="1404"/>
        <end position="1421"/>
    </location>
</feature>
<feature type="compositionally biased region" description="Low complexity" evidence="6">
    <location>
        <begin position="359"/>
        <end position="377"/>
    </location>
</feature>
<feature type="compositionally biased region" description="Polar residues" evidence="6">
    <location>
        <begin position="1682"/>
        <end position="1701"/>
    </location>
</feature>
<name>A0A8X6GNN5_TRICU</name>
<keyword evidence="1" id="KW-0479">Metal-binding</keyword>
<feature type="compositionally biased region" description="Polar residues" evidence="6">
    <location>
        <begin position="190"/>
        <end position="200"/>
    </location>
</feature>
<feature type="compositionally biased region" description="Low complexity" evidence="6">
    <location>
        <begin position="169"/>
        <end position="186"/>
    </location>
</feature>
<dbReference type="Gene3D" id="6.10.140.1100">
    <property type="match status" value="1"/>
</dbReference>
<feature type="compositionally biased region" description="Basic and acidic residues" evidence="6">
    <location>
        <begin position="1328"/>
        <end position="1347"/>
    </location>
</feature>
<feature type="region of interest" description="Disordered" evidence="6">
    <location>
        <begin position="1841"/>
        <end position="1945"/>
    </location>
</feature>
<dbReference type="GO" id="GO:0097039">
    <property type="term" value="P:protein linear polyubiquitination"/>
    <property type="evidence" value="ECO:0007669"/>
    <property type="project" value="TreeGrafter"/>
</dbReference>
<dbReference type="InterPro" id="IPR001841">
    <property type="entry name" value="Znf_RING"/>
</dbReference>
<reference evidence="8" key="1">
    <citation type="submission" date="2020-07" db="EMBL/GenBank/DDBJ databases">
        <title>Multicomponent nature underlies the extraordinary mechanical properties of spider dragline silk.</title>
        <authorList>
            <person name="Kono N."/>
            <person name="Nakamura H."/>
            <person name="Mori M."/>
            <person name="Yoshida Y."/>
            <person name="Ohtoshi R."/>
            <person name="Malay A.D."/>
            <person name="Moran D.A.P."/>
            <person name="Tomita M."/>
            <person name="Numata K."/>
            <person name="Arakawa K."/>
        </authorList>
    </citation>
    <scope>NUCLEOTIDE SEQUENCE</scope>
</reference>
<feature type="compositionally biased region" description="Polar residues" evidence="6">
    <location>
        <begin position="1721"/>
        <end position="1740"/>
    </location>
</feature>
<feature type="compositionally biased region" description="Polar residues" evidence="6">
    <location>
        <begin position="1466"/>
        <end position="1489"/>
    </location>
</feature>
<feature type="compositionally biased region" description="Polar residues" evidence="6">
    <location>
        <begin position="1518"/>
        <end position="1529"/>
    </location>
</feature>
<keyword evidence="3" id="KW-0862">Zinc</keyword>
<feature type="compositionally biased region" description="Polar residues" evidence="6">
    <location>
        <begin position="1067"/>
        <end position="1090"/>
    </location>
</feature>
<feature type="compositionally biased region" description="Basic and acidic residues" evidence="6">
    <location>
        <begin position="491"/>
        <end position="500"/>
    </location>
</feature>
<dbReference type="GO" id="GO:1990450">
    <property type="term" value="F:linear polyubiquitin binding"/>
    <property type="evidence" value="ECO:0007669"/>
    <property type="project" value="TreeGrafter"/>
</dbReference>
<dbReference type="OrthoDB" id="6436051at2759"/>
<feature type="compositionally biased region" description="Basic and acidic residues" evidence="6">
    <location>
        <begin position="1182"/>
        <end position="1191"/>
    </location>
</feature>
<evidence type="ECO:0000313" key="8">
    <source>
        <dbReference type="EMBL" id="GFQ86323.1"/>
    </source>
</evidence>
<feature type="compositionally biased region" description="Polar residues" evidence="6">
    <location>
        <begin position="60"/>
        <end position="80"/>
    </location>
</feature>
<feature type="region of interest" description="Disordered" evidence="6">
    <location>
        <begin position="2161"/>
        <end position="2186"/>
    </location>
</feature>
<dbReference type="GO" id="GO:0070530">
    <property type="term" value="F:K63-linked polyubiquitin modification-dependent protein binding"/>
    <property type="evidence" value="ECO:0007669"/>
    <property type="project" value="TreeGrafter"/>
</dbReference>
<dbReference type="GO" id="GO:0061630">
    <property type="term" value="F:ubiquitin protein ligase activity"/>
    <property type="evidence" value="ECO:0007669"/>
    <property type="project" value="TreeGrafter"/>
</dbReference>
<keyword evidence="2 4" id="KW-0863">Zinc-finger</keyword>
<feature type="region of interest" description="Disordered" evidence="6">
    <location>
        <begin position="961"/>
        <end position="993"/>
    </location>
</feature>
<feature type="compositionally biased region" description="Basic and acidic residues" evidence="6">
    <location>
        <begin position="1161"/>
        <end position="1174"/>
    </location>
</feature>
<evidence type="ECO:0000259" key="7">
    <source>
        <dbReference type="PROSITE" id="PS50089"/>
    </source>
</evidence>
<evidence type="ECO:0000256" key="1">
    <source>
        <dbReference type="ARBA" id="ARBA00022723"/>
    </source>
</evidence>
<feature type="compositionally biased region" description="Polar residues" evidence="6">
    <location>
        <begin position="2051"/>
        <end position="2062"/>
    </location>
</feature>
<dbReference type="SMART" id="SM00547">
    <property type="entry name" value="ZnF_RBZ"/>
    <property type="match status" value="1"/>
</dbReference>
<evidence type="ECO:0000256" key="3">
    <source>
        <dbReference type="ARBA" id="ARBA00022833"/>
    </source>
</evidence>
<feature type="compositionally biased region" description="Acidic residues" evidence="6">
    <location>
        <begin position="2087"/>
        <end position="2100"/>
    </location>
</feature>
<feature type="region of interest" description="Disordered" evidence="6">
    <location>
        <begin position="130"/>
        <end position="320"/>
    </location>
</feature>
<feature type="region of interest" description="Disordered" evidence="6">
    <location>
        <begin position="1682"/>
        <end position="1817"/>
    </location>
</feature>
<feature type="compositionally biased region" description="Basic and acidic residues" evidence="6">
    <location>
        <begin position="420"/>
        <end position="434"/>
    </location>
</feature>